<accession>A0A7W7QY66</accession>
<dbReference type="AlphaFoldDB" id="A0A7W7QY66"/>
<evidence type="ECO:0000313" key="2">
    <source>
        <dbReference type="EMBL" id="MBB4921963.1"/>
    </source>
</evidence>
<proteinExistence type="predicted"/>
<dbReference type="RefSeq" id="WP_246559914.1">
    <property type="nucleotide sequence ID" value="NZ_JACHJV010000001.1"/>
</dbReference>
<reference evidence="2 3" key="1">
    <citation type="submission" date="2020-08" db="EMBL/GenBank/DDBJ databases">
        <title>Sequencing the genomes of 1000 actinobacteria strains.</title>
        <authorList>
            <person name="Klenk H.-P."/>
        </authorList>
    </citation>
    <scope>NUCLEOTIDE SEQUENCE [LARGE SCALE GENOMIC DNA]</scope>
    <source>
        <strain evidence="2 3">DSM 41654</strain>
    </source>
</reference>
<dbReference type="EMBL" id="JACHJV010000001">
    <property type="protein sequence ID" value="MBB4921963.1"/>
    <property type="molecule type" value="Genomic_DNA"/>
</dbReference>
<protein>
    <submittedName>
        <fullName evidence="2">Tetratricopeptide (TPR) repeat protein</fullName>
    </submittedName>
</protein>
<organism evidence="2 3">
    <name type="scientific">Kitasatospora kifunensis</name>
    <name type="common">Streptomyces kifunensis</name>
    <dbReference type="NCBI Taxonomy" id="58351"/>
    <lineage>
        <taxon>Bacteria</taxon>
        <taxon>Bacillati</taxon>
        <taxon>Actinomycetota</taxon>
        <taxon>Actinomycetes</taxon>
        <taxon>Kitasatosporales</taxon>
        <taxon>Streptomycetaceae</taxon>
        <taxon>Kitasatospora</taxon>
    </lineage>
</organism>
<dbReference type="Gene3D" id="1.25.40.10">
    <property type="entry name" value="Tetratricopeptide repeat domain"/>
    <property type="match status" value="1"/>
</dbReference>
<name>A0A7W7QY66_KITKI</name>
<dbReference type="Pfam" id="PF12770">
    <property type="entry name" value="CHAT"/>
    <property type="match status" value="1"/>
</dbReference>
<evidence type="ECO:0000259" key="1">
    <source>
        <dbReference type="Pfam" id="PF12770"/>
    </source>
</evidence>
<feature type="domain" description="CHAT" evidence="1">
    <location>
        <begin position="777"/>
        <end position="1075"/>
    </location>
</feature>
<gene>
    <name evidence="2" type="ORF">FHR34_000956</name>
</gene>
<keyword evidence="3" id="KW-1185">Reference proteome</keyword>
<comment type="caution">
    <text evidence="2">The sequence shown here is derived from an EMBL/GenBank/DDBJ whole genome shotgun (WGS) entry which is preliminary data.</text>
</comment>
<evidence type="ECO:0000313" key="3">
    <source>
        <dbReference type="Proteomes" id="UP000540506"/>
    </source>
</evidence>
<dbReference type="InterPro" id="IPR011990">
    <property type="entry name" value="TPR-like_helical_dom_sf"/>
</dbReference>
<sequence>MAEPSPGVSWLDCPSCGAREHIEAPLLVLRPGVTAPLLLAVSVAELQGARPESAALLLEEARRAGAFAGNAFGRSSVTPLPRRLLPIVLARDLDRDLADPEEACRELQPEGPAHVTNYAILLDLLTEEREAAAIPELLRAVGTSTPAALAQLVDAHRELIDDTRVRDAGQNELRQHAGTDLEPLLRMRQQLLDELCDGRTSPTAAIRHYFGALTGFGGGLRSRLFELADQVRATPDSEGIELAREALDLATELGEESLGTELAASLGRRLLNATQSGLDADPAEAVRVLGRALDRLPEDSLQWAEVAGNLAIAHFKRTDGDQLEKWAAACELLARATTIGRTEHPEIWARLQANYGLLLAERPGGGSADLTLGIEHLRAGLAEQSLGRKPLDRAYVLIKLGVLLFRRAEPGDLAQAEQHYRDCLRQLGPDDDPLLWTQLQCNLADLLLCREPADPVGAGAAAAAALDVSLAHAGTLNTSTSRWLLARVSDQLEGVHSTEGIRLRQEALAAAPALATPARHLRIAGELLDSYASLERWTEAADVAWEMLTALDALYDAQLTVMGRQRVLAGWSRVARWSAFVLARAGRPERAVEAIERGAARQLSVQTGRGAVDLAELERIDPALARRYRQAQARYLASAAVESGGFGPGEREQVEAERALQAVVEEVRAIPGLERFLRTTELADIVRAAGGMPLAYLVNAPWGSYTLVVPRAPLEQVPQVRAVAVPEVSSMTVVGFLVAEREPQPAGGLLLVQKAPGMRRRRLIAAALERLDRLEPLLRPVAQLLAQDPRHEAIVVPTGLLGLVPLSGVPVGPGPDAVLDDLGTVFVAPSAAVHATCRSRAAHPTSPPHLVAIGDPDGSLPGSRTEIAEITAEFQFPGQASCAVGPQATVGWLLDRIEEATHLHLSCHGSAGLSERGASLALADGPLSTDTLAPRQLSSCRVAVASACQSGHYDLVEIPDEFLGLPAGLLQAGAACAVTSLWPVDDLTTTVLMTRFYELLAPARRVGGVPTVAALHQSRTWLRQLSWDELMRYATAHPQLAALAEPHAARAAAKEKWGESPFAAPYHWAGFTAWGV</sequence>
<dbReference type="InterPro" id="IPR024983">
    <property type="entry name" value="CHAT_dom"/>
</dbReference>
<dbReference type="Proteomes" id="UP000540506">
    <property type="component" value="Unassembled WGS sequence"/>
</dbReference>